<organism evidence="5 6">
    <name type="scientific">Streptomyces yunnanensis</name>
    <dbReference type="NCBI Taxonomy" id="156453"/>
    <lineage>
        <taxon>Bacteria</taxon>
        <taxon>Bacillati</taxon>
        <taxon>Actinomycetota</taxon>
        <taxon>Actinomycetes</taxon>
        <taxon>Kitasatosporales</taxon>
        <taxon>Streptomycetaceae</taxon>
        <taxon>Streptomyces</taxon>
    </lineage>
</organism>
<dbReference type="Pfam" id="PF12705">
    <property type="entry name" value="PDDEXK_1"/>
    <property type="match status" value="1"/>
</dbReference>
<keyword evidence="6" id="KW-1185">Reference proteome</keyword>
<proteinExistence type="predicted"/>
<protein>
    <submittedName>
        <fullName evidence="5">PD-(D/E)XK nuclease family protein</fullName>
    </submittedName>
</protein>
<reference evidence="5 6" key="1">
    <citation type="submission" date="2022-03" db="EMBL/GenBank/DDBJ databases">
        <title>Streptomyces yunnanensis P86,complete genome.</title>
        <authorList>
            <person name="Chen S."/>
            <person name="Zhang Q."/>
        </authorList>
    </citation>
    <scope>NUCLEOTIDE SEQUENCE [LARGE SCALE GENOMIC DNA]</scope>
    <source>
        <strain evidence="5 6">P86</strain>
    </source>
</reference>
<evidence type="ECO:0000256" key="2">
    <source>
        <dbReference type="ARBA" id="ARBA00022806"/>
    </source>
</evidence>
<keyword evidence="1" id="KW-0227">DNA damage</keyword>
<dbReference type="InterPro" id="IPR038726">
    <property type="entry name" value="PDDEXK_AddAB-type"/>
</dbReference>
<accession>A0ABY8A235</accession>
<dbReference type="InterPro" id="IPR011604">
    <property type="entry name" value="PDDEXK-like_dom_sf"/>
</dbReference>
<evidence type="ECO:0000256" key="1">
    <source>
        <dbReference type="ARBA" id="ARBA00022763"/>
    </source>
</evidence>
<evidence type="ECO:0000256" key="3">
    <source>
        <dbReference type="ARBA" id="ARBA00023204"/>
    </source>
</evidence>
<dbReference type="RefSeq" id="WP_275306510.1">
    <property type="nucleotide sequence ID" value="NZ_CP095749.1"/>
</dbReference>
<evidence type="ECO:0000259" key="4">
    <source>
        <dbReference type="Pfam" id="PF12705"/>
    </source>
</evidence>
<gene>
    <name evidence="5" type="ORF">MOV08_05150</name>
</gene>
<keyword evidence="2" id="KW-0067">ATP-binding</keyword>
<sequence>MSEHYSVSQYTTYAQCAHQWRLQRRERAPQRQAAWFEHGKAFHAAIEQYERHGRTLGPETVVGFFEHEYDMGIEAALDREPEPYMWMAGGRTKPETDIKRRLDVGAQQTRDYITWAQQSPDRIWTTPDGRAAIELEFRLDLDGVAVVGFIDQIVEHPERGLVVRDLKTGTTRSLFQLATYKIAIEELYGVEVNYGDWYMAKTGGLSEPVDLRYVTRDWLAEQYSMLDRGIKNEVFIPNPGSHCFACTVKPSCNYAS</sequence>
<dbReference type="EMBL" id="CP095749">
    <property type="protein sequence ID" value="WEB38749.1"/>
    <property type="molecule type" value="Genomic_DNA"/>
</dbReference>
<feature type="domain" description="PD-(D/E)XK endonuclease-like" evidence="4">
    <location>
        <begin position="5"/>
        <end position="253"/>
    </location>
</feature>
<name>A0ABY8A235_9ACTN</name>
<keyword evidence="2" id="KW-0547">Nucleotide-binding</keyword>
<dbReference type="Proteomes" id="UP001218629">
    <property type="component" value="Chromosome"/>
</dbReference>
<keyword evidence="2" id="KW-0378">Hydrolase</keyword>
<keyword evidence="2" id="KW-0347">Helicase</keyword>
<dbReference type="Gene3D" id="3.90.320.10">
    <property type="match status" value="1"/>
</dbReference>
<evidence type="ECO:0000313" key="6">
    <source>
        <dbReference type="Proteomes" id="UP001218629"/>
    </source>
</evidence>
<evidence type="ECO:0000313" key="5">
    <source>
        <dbReference type="EMBL" id="WEB38749.1"/>
    </source>
</evidence>
<keyword evidence="3" id="KW-0234">DNA repair</keyword>